<gene>
    <name evidence="1" type="ORF">GCM10011348_25930</name>
</gene>
<organism evidence="1 2">
    <name type="scientific">Marinobacterium nitratireducens</name>
    <dbReference type="NCBI Taxonomy" id="518897"/>
    <lineage>
        <taxon>Bacteria</taxon>
        <taxon>Pseudomonadati</taxon>
        <taxon>Pseudomonadota</taxon>
        <taxon>Gammaproteobacteria</taxon>
        <taxon>Oceanospirillales</taxon>
        <taxon>Oceanospirillaceae</taxon>
        <taxon>Marinobacterium</taxon>
    </lineage>
</organism>
<keyword evidence="2" id="KW-1185">Reference proteome</keyword>
<accession>A0A918DTB3</accession>
<dbReference type="Proteomes" id="UP000599578">
    <property type="component" value="Unassembled WGS sequence"/>
</dbReference>
<proteinExistence type="predicted"/>
<reference evidence="1 2" key="1">
    <citation type="journal article" date="2014" name="Int. J. Syst. Evol. Microbiol.">
        <title>Complete genome sequence of Corynebacterium casei LMG S-19264T (=DSM 44701T), isolated from a smear-ripened cheese.</title>
        <authorList>
            <consortium name="US DOE Joint Genome Institute (JGI-PGF)"/>
            <person name="Walter F."/>
            <person name="Albersmeier A."/>
            <person name="Kalinowski J."/>
            <person name="Ruckert C."/>
        </authorList>
    </citation>
    <scope>NUCLEOTIDE SEQUENCE [LARGE SCALE GENOMIC DNA]</scope>
    <source>
        <strain evidence="1 2">CGMCC 1.7286</strain>
    </source>
</reference>
<comment type="caution">
    <text evidence="1">The sequence shown here is derived from an EMBL/GenBank/DDBJ whole genome shotgun (WGS) entry which is preliminary data.</text>
</comment>
<dbReference type="EMBL" id="BMLT01000006">
    <property type="protein sequence ID" value="GGO83067.1"/>
    <property type="molecule type" value="Genomic_DNA"/>
</dbReference>
<evidence type="ECO:0000313" key="2">
    <source>
        <dbReference type="Proteomes" id="UP000599578"/>
    </source>
</evidence>
<dbReference type="AlphaFoldDB" id="A0A918DTB3"/>
<name>A0A918DTB3_9GAMM</name>
<evidence type="ECO:0000313" key="1">
    <source>
        <dbReference type="EMBL" id="GGO83067.1"/>
    </source>
</evidence>
<sequence>MLSLALREHVALAYHKSDRLSEHYGQVKRMTAINKTRNAQAPTRRAKNCAATLVRPETGLPPLNTILGSLDRITTPHD</sequence>
<protein>
    <submittedName>
        <fullName evidence="1">Uncharacterized protein</fullName>
    </submittedName>
</protein>